<dbReference type="RefSeq" id="WP_281953326.1">
    <property type="nucleotide sequence ID" value="NZ_CALIIF010000016.1"/>
</dbReference>
<organism evidence="10 11">
    <name type="scientific">Rothia dentocariosa</name>
    <dbReference type="NCBI Taxonomy" id="2047"/>
    <lineage>
        <taxon>Bacteria</taxon>
        <taxon>Bacillati</taxon>
        <taxon>Actinomycetota</taxon>
        <taxon>Actinomycetes</taxon>
        <taxon>Micrococcales</taxon>
        <taxon>Micrococcaceae</taxon>
        <taxon>Rothia</taxon>
    </lineage>
</organism>
<name>A0A930KED9_9MICC</name>
<keyword evidence="4" id="KW-1003">Cell membrane</keyword>
<evidence type="ECO:0000256" key="4">
    <source>
        <dbReference type="ARBA" id="ARBA00022475"/>
    </source>
</evidence>
<feature type="transmembrane region" description="Helical" evidence="9">
    <location>
        <begin position="309"/>
        <end position="329"/>
    </location>
</feature>
<evidence type="ECO:0000256" key="9">
    <source>
        <dbReference type="SAM" id="Phobius"/>
    </source>
</evidence>
<dbReference type="Proteomes" id="UP000769484">
    <property type="component" value="Unassembled WGS sequence"/>
</dbReference>
<dbReference type="SUPFAM" id="SSF81345">
    <property type="entry name" value="ABC transporter involved in vitamin B12 uptake, BtuC"/>
    <property type="match status" value="1"/>
</dbReference>
<dbReference type="EMBL" id="JABZXJ010000010">
    <property type="protein sequence ID" value="MBF1649163.1"/>
    <property type="molecule type" value="Genomic_DNA"/>
</dbReference>
<dbReference type="Gene3D" id="1.10.3470.10">
    <property type="entry name" value="ABC transporter involved in vitamin B12 uptake, BtuC"/>
    <property type="match status" value="1"/>
</dbReference>
<dbReference type="GO" id="GO:0005886">
    <property type="term" value="C:plasma membrane"/>
    <property type="evidence" value="ECO:0007669"/>
    <property type="project" value="UniProtKB-SubCell"/>
</dbReference>
<proteinExistence type="inferred from homology"/>
<feature type="transmembrane region" description="Helical" evidence="9">
    <location>
        <begin position="220"/>
        <end position="247"/>
    </location>
</feature>
<reference evidence="10" key="1">
    <citation type="submission" date="2020-04" db="EMBL/GenBank/DDBJ databases">
        <title>Deep metagenomics examines the oral microbiome during advanced dental caries in children, revealing novel taxa and co-occurrences with host molecules.</title>
        <authorList>
            <person name="Baker J.L."/>
            <person name="Morton J.T."/>
            <person name="Dinis M."/>
            <person name="Alvarez R."/>
            <person name="Tran N.C."/>
            <person name="Knight R."/>
            <person name="Edlund A."/>
        </authorList>
    </citation>
    <scope>NUCLEOTIDE SEQUENCE</scope>
    <source>
        <strain evidence="10">JCVI_47_bin.4</strain>
    </source>
</reference>
<comment type="similarity">
    <text evidence="2">Belongs to the binding-protein-dependent transport system permease family. FecCD subfamily.</text>
</comment>
<keyword evidence="5 9" id="KW-0812">Transmembrane</keyword>
<comment type="subcellular location">
    <subcellularLocation>
        <location evidence="1">Cell membrane</location>
        <topology evidence="1">Multi-pass membrane protein</topology>
    </subcellularLocation>
</comment>
<feature type="transmembrane region" description="Helical" evidence="9">
    <location>
        <begin position="148"/>
        <end position="168"/>
    </location>
</feature>
<feature type="transmembrane region" description="Helical" evidence="9">
    <location>
        <begin position="88"/>
        <end position="110"/>
    </location>
</feature>
<feature type="transmembrane region" description="Helical" evidence="9">
    <location>
        <begin position="41"/>
        <end position="60"/>
    </location>
</feature>
<keyword evidence="3" id="KW-0813">Transport</keyword>
<dbReference type="InterPro" id="IPR000522">
    <property type="entry name" value="ABC_transptr_permease_BtuC"/>
</dbReference>
<protein>
    <submittedName>
        <fullName evidence="10">Iron chelate uptake ABC transporter family permease subunit</fullName>
    </submittedName>
</protein>
<feature type="transmembrane region" description="Helical" evidence="9">
    <location>
        <begin position="268"/>
        <end position="297"/>
    </location>
</feature>
<dbReference type="GO" id="GO:0033214">
    <property type="term" value="P:siderophore-iron import into cell"/>
    <property type="evidence" value="ECO:0007669"/>
    <property type="project" value="TreeGrafter"/>
</dbReference>
<evidence type="ECO:0000256" key="7">
    <source>
        <dbReference type="ARBA" id="ARBA00023136"/>
    </source>
</evidence>
<keyword evidence="6 9" id="KW-1133">Transmembrane helix</keyword>
<sequence length="360" mass="37592">MSQTTHTNKLNATSTPPNPRRKSGARPAIPGRYRTPLPRTLLVIAIMVVAACMTLMYGTYNISPANVLNVLFQGGGSDIDRYFILDQYLPRIVAAAVVGAALGLSGAIFQSVSRNSLGSPDIIGFTVGSATGALSIILVGSFDNSGVSIGMGALIGGFLTATVVMLLAGIRGGASMGQRMVLIGIAVSAMLASVNDYLITRSDLEKAEAAKTWQHGSLNAISWSQVTAPAIALAITIPLVLMLTRYLRTLELGEDLAAGLGLPVRRTINILVAAAVLLVAVAISMSGPIGFLALVAPQIARRLWNTPGAAMWHSVLLGSALLVTADFAASRILSPFQIPVGLMTGALGGAYMLWLLRRSK</sequence>
<feature type="transmembrane region" description="Helical" evidence="9">
    <location>
        <begin position="122"/>
        <end position="142"/>
    </location>
</feature>
<dbReference type="PANTHER" id="PTHR30472:SF24">
    <property type="entry name" value="FERRIC ENTEROBACTIN TRANSPORT SYSTEM PERMEASE PROTEIN FEPG"/>
    <property type="match status" value="1"/>
</dbReference>
<dbReference type="InterPro" id="IPR037294">
    <property type="entry name" value="ABC_BtuC-like"/>
</dbReference>
<evidence type="ECO:0000313" key="11">
    <source>
        <dbReference type="Proteomes" id="UP000769484"/>
    </source>
</evidence>
<accession>A0A930KED9</accession>
<dbReference type="CDD" id="cd06550">
    <property type="entry name" value="TM_ABC_iron-siderophores_like"/>
    <property type="match status" value="1"/>
</dbReference>
<evidence type="ECO:0000256" key="6">
    <source>
        <dbReference type="ARBA" id="ARBA00022989"/>
    </source>
</evidence>
<comment type="caution">
    <text evidence="10">The sequence shown here is derived from an EMBL/GenBank/DDBJ whole genome shotgun (WGS) entry which is preliminary data.</text>
</comment>
<dbReference type="AlphaFoldDB" id="A0A930KED9"/>
<evidence type="ECO:0000256" key="2">
    <source>
        <dbReference type="ARBA" id="ARBA00007935"/>
    </source>
</evidence>
<gene>
    <name evidence="10" type="ORF">HXO56_03535</name>
</gene>
<feature type="region of interest" description="Disordered" evidence="8">
    <location>
        <begin position="1"/>
        <end position="32"/>
    </location>
</feature>
<evidence type="ECO:0000256" key="5">
    <source>
        <dbReference type="ARBA" id="ARBA00022692"/>
    </source>
</evidence>
<feature type="transmembrane region" description="Helical" evidence="9">
    <location>
        <begin position="336"/>
        <end position="356"/>
    </location>
</feature>
<evidence type="ECO:0000313" key="10">
    <source>
        <dbReference type="EMBL" id="MBF1649163.1"/>
    </source>
</evidence>
<dbReference type="GO" id="GO:0022857">
    <property type="term" value="F:transmembrane transporter activity"/>
    <property type="evidence" value="ECO:0007669"/>
    <property type="project" value="InterPro"/>
</dbReference>
<evidence type="ECO:0000256" key="3">
    <source>
        <dbReference type="ARBA" id="ARBA00022448"/>
    </source>
</evidence>
<dbReference type="PANTHER" id="PTHR30472">
    <property type="entry name" value="FERRIC ENTEROBACTIN TRANSPORT SYSTEM PERMEASE PROTEIN"/>
    <property type="match status" value="1"/>
</dbReference>
<feature type="compositionally biased region" description="Polar residues" evidence="8">
    <location>
        <begin position="1"/>
        <end position="15"/>
    </location>
</feature>
<evidence type="ECO:0000256" key="1">
    <source>
        <dbReference type="ARBA" id="ARBA00004651"/>
    </source>
</evidence>
<evidence type="ECO:0000256" key="8">
    <source>
        <dbReference type="SAM" id="MobiDB-lite"/>
    </source>
</evidence>
<dbReference type="Pfam" id="PF01032">
    <property type="entry name" value="FecCD"/>
    <property type="match status" value="1"/>
</dbReference>
<keyword evidence="7 9" id="KW-0472">Membrane</keyword>